<evidence type="ECO:0000313" key="1">
    <source>
        <dbReference type="EMBL" id="VAW44344.1"/>
    </source>
</evidence>
<sequence length="46" mass="5245">MVWLNPVPEAHWSYTHSTQMLHKLVNQQMFPLSLNGLQGAIDVLAK</sequence>
<dbReference type="AlphaFoldDB" id="A0A3B0WLB6"/>
<organism evidence="1">
    <name type="scientific">hydrothermal vent metagenome</name>
    <dbReference type="NCBI Taxonomy" id="652676"/>
    <lineage>
        <taxon>unclassified sequences</taxon>
        <taxon>metagenomes</taxon>
        <taxon>ecological metagenomes</taxon>
    </lineage>
</organism>
<name>A0A3B0WLB6_9ZZZZ</name>
<reference evidence="1" key="1">
    <citation type="submission" date="2018-06" db="EMBL/GenBank/DDBJ databases">
        <authorList>
            <person name="Zhirakovskaya E."/>
        </authorList>
    </citation>
    <scope>NUCLEOTIDE SEQUENCE</scope>
</reference>
<proteinExistence type="predicted"/>
<gene>
    <name evidence="1" type="ORF">MNBD_GAMMA02-474</name>
</gene>
<protein>
    <submittedName>
        <fullName evidence="1">Uncharacterized protein</fullName>
    </submittedName>
</protein>
<accession>A0A3B0WLB6</accession>
<dbReference type="EMBL" id="UOFA01000110">
    <property type="protein sequence ID" value="VAW44344.1"/>
    <property type="molecule type" value="Genomic_DNA"/>
</dbReference>